<dbReference type="PANTHER" id="PTHR46637:SF1">
    <property type="entry name" value="BLL5188 PROTEIN"/>
    <property type="match status" value="1"/>
</dbReference>
<evidence type="ECO:0000256" key="1">
    <source>
        <dbReference type="SAM" id="MobiDB-lite"/>
    </source>
</evidence>
<dbReference type="Proteomes" id="UP001321543">
    <property type="component" value="Chromosome"/>
</dbReference>
<dbReference type="Pfam" id="PF13340">
    <property type="entry name" value="DUF4096"/>
    <property type="match status" value="1"/>
</dbReference>
<organism evidence="3 4">
    <name type="scientific">Microbacterium suwonense</name>
    <dbReference type="NCBI Taxonomy" id="683047"/>
    <lineage>
        <taxon>Bacteria</taxon>
        <taxon>Bacillati</taxon>
        <taxon>Actinomycetota</taxon>
        <taxon>Actinomycetes</taxon>
        <taxon>Micrococcales</taxon>
        <taxon>Microbacteriaceae</taxon>
        <taxon>Microbacterium</taxon>
    </lineage>
</organism>
<proteinExistence type="predicted"/>
<evidence type="ECO:0000259" key="2">
    <source>
        <dbReference type="Pfam" id="PF13340"/>
    </source>
</evidence>
<gene>
    <name evidence="3" type="ORF">GCM10025863_15230</name>
</gene>
<protein>
    <recommendedName>
        <fullName evidence="2">Insertion element IS402-like domain-containing protein</fullName>
    </recommendedName>
</protein>
<dbReference type="InterPro" id="IPR025161">
    <property type="entry name" value="IS402-like_dom"/>
</dbReference>
<reference evidence="4" key="1">
    <citation type="journal article" date="2019" name="Int. J. Syst. Evol. Microbiol.">
        <title>The Global Catalogue of Microorganisms (GCM) 10K type strain sequencing project: providing services to taxonomists for standard genome sequencing and annotation.</title>
        <authorList>
            <consortium name="The Broad Institute Genomics Platform"/>
            <consortium name="The Broad Institute Genome Sequencing Center for Infectious Disease"/>
            <person name="Wu L."/>
            <person name="Ma J."/>
        </authorList>
    </citation>
    <scope>NUCLEOTIDE SEQUENCE [LARGE SCALE GENOMIC DNA]</scope>
    <source>
        <strain evidence="4">NBRC 106310</strain>
    </source>
</reference>
<evidence type="ECO:0000313" key="3">
    <source>
        <dbReference type="EMBL" id="BDZ38909.1"/>
    </source>
</evidence>
<dbReference type="InterPro" id="IPR052909">
    <property type="entry name" value="Transposase_6_like"/>
</dbReference>
<keyword evidence="4" id="KW-1185">Reference proteome</keyword>
<sequence length="295" mass="33389">MPDSQRSPEGDSSALPRVLHTPRSHALLSESWAQAEEAKRMERAGDDLQLPHEAYAAGAPCRACGRALLGEPTLGTDEESLARIDADNAEFRAEHTACNMGVWRIENNRAEHCHLCCPFPPLSPTQRDELRQLLYPSSLRIDRSATWRVELTCQHVETLTGHSPRYVEPTVQCTECSVIRGVVKAVRIDDQAKDGDDSSDIEGLQSDYQRLTDEQWSWIKHIVHTQDGPRRGRPRTDIRTIVDAALYKTRTGIPWRELPAEFGSWQTAVRRHNQLIASSQWDEITRTLAERDLPQ</sequence>
<feature type="domain" description="Insertion element IS402-like" evidence="2">
    <location>
        <begin position="211"/>
        <end position="284"/>
    </location>
</feature>
<evidence type="ECO:0000313" key="4">
    <source>
        <dbReference type="Proteomes" id="UP001321543"/>
    </source>
</evidence>
<dbReference type="PANTHER" id="PTHR46637">
    <property type="entry name" value="TIS1421-TRANSPOSASE PROTEIN A"/>
    <property type="match status" value="1"/>
</dbReference>
<dbReference type="EMBL" id="AP027728">
    <property type="protein sequence ID" value="BDZ38909.1"/>
    <property type="molecule type" value="Genomic_DNA"/>
</dbReference>
<accession>A0ABN6X2J9</accession>
<name>A0ABN6X2J9_9MICO</name>
<feature type="region of interest" description="Disordered" evidence="1">
    <location>
        <begin position="1"/>
        <end position="20"/>
    </location>
</feature>